<gene>
    <name evidence="4" type="ORF">XM38_032440</name>
</gene>
<evidence type="ECO:0000256" key="1">
    <source>
        <dbReference type="SAM" id="MobiDB-lite"/>
    </source>
</evidence>
<dbReference type="InterPro" id="IPR036249">
    <property type="entry name" value="Thioredoxin-like_sf"/>
</dbReference>
<dbReference type="CDD" id="cd02950">
    <property type="entry name" value="TxlA"/>
    <property type="match status" value="1"/>
</dbReference>
<name>A0A1Z3HPQ6_9CYAN</name>
<dbReference type="OrthoDB" id="423012at2"/>
<dbReference type="Proteomes" id="UP000191901">
    <property type="component" value="Chromosome"/>
</dbReference>
<dbReference type="FunFam" id="3.40.30.10:FF:000423">
    <property type="entry name" value="Thiol:disulfide interchange protein"/>
    <property type="match status" value="1"/>
</dbReference>
<accession>A0A1Z3HPQ6</accession>
<dbReference type="PANTHER" id="PTHR47353:SF1">
    <property type="entry name" value="THIOREDOXIN-LIKE PROTEIN HCF164, CHLOROPLASTIC"/>
    <property type="match status" value="1"/>
</dbReference>
<keyword evidence="5" id="KW-1185">Reference proteome</keyword>
<evidence type="ECO:0000256" key="2">
    <source>
        <dbReference type="SAM" id="Phobius"/>
    </source>
</evidence>
<dbReference type="PROSITE" id="PS00194">
    <property type="entry name" value="THIOREDOXIN_1"/>
    <property type="match status" value="1"/>
</dbReference>
<feature type="transmembrane region" description="Helical" evidence="2">
    <location>
        <begin position="20"/>
        <end position="40"/>
    </location>
</feature>
<dbReference type="RefSeq" id="WP_080804891.1">
    <property type="nucleotide sequence ID" value="NZ_CP021983.2"/>
</dbReference>
<feature type="domain" description="Thioredoxin" evidence="3">
    <location>
        <begin position="38"/>
        <end position="157"/>
    </location>
</feature>
<dbReference type="PROSITE" id="PS51352">
    <property type="entry name" value="THIOREDOXIN_2"/>
    <property type="match status" value="1"/>
</dbReference>
<keyword evidence="2" id="KW-1133">Transmembrane helix</keyword>
<reference evidence="4 5" key="1">
    <citation type="journal article" date="2016" name="Biochim. Biophys. Acta">
        <title>Characterization of red-shifted phycobilisomes isolated from the chlorophyll f-containing cyanobacterium Halomicronema hongdechloris.</title>
        <authorList>
            <person name="Li Y."/>
            <person name="Lin Y."/>
            <person name="Garvey C.J."/>
            <person name="Birch D."/>
            <person name="Corkery R.W."/>
            <person name="Loughlin P.C."/>
            <person name="Scheer H."/>
            <person name="Willows R.D."/>
            <person name="Chen M."/>
        </authorList>
    </citation>
    <scope>NUCLEOTIDE SEQUENCE [LARGE SCALE GENOMIC DNA]</scope>
    <source>
        <strain evidence="4 5">C2206</strain>
    </source>
</reference>
<dbReference type="InterPro" id="IPR013766">
    <property type="entry name" value="Thioredoxin_domain"/>
</dbReference>
<organism evidence="4 5">
    <name type="scientific">Halomicronema hongdechloris C2206</name>
    <dbReference type="NCBI Taxonomy" id="1641165"/>
    <lineage>
        <taxon>Bacteria</taxon>
        <taxon>Bacillati</taxon>
        <taxon>Cyanobacteriota</taxon>
        <taxon>Cyanophyceae</taxon>
        <taxon>Nodosilineales</taxon>
        <taxon>Nodosilineaceae</taxon>
        <taxon>Halomicronema</taxon>
    </lineage>
</organism>
<dbReference type="Gene3D" id="3.40.30.10">
    <property type="entry name" value="Glutaredoxin"/>
    <property type="match status" value="1"/>
</dbReference>
<dbReference type="EMBL" id="CP021983">
    <property type="protein sequence ID" value="ASC72288.1"/>
    <property type="molecule type" value="Genomic_DNA"/>
</dbReference>
<dbReference type="Pfam" id="PF00085">
    <property type="entry name" value="Thioredoxin"/>
    <property type="match status" value="1"/>
</dbReference>
<dbReference type="GO" id="GO:0016671">
    <property type="term" value="F:oxidoreductase activity, acting on a sulfur group of donors, disulfide as acceptor"/>
    <property type="evidence" value="ECO:0007669"/>
    <property type="project" value="TreeGrafter"/>
</dbReference>
<dbReference type="KEGG" id="hhg:XM38_032440"/>
<feature type="region of interest" description="Disordered" evidence="1">
    <location>
        <begin position="163"/>
        <end position="196"/>
    </location>
</feature>
<proteinExistence type="predicted"/>
<dbReference type="AlphaFoldDB" id="A0A1Z3HPQ6"/>
<dbReference type="STRING" id="1641165.XM38_00375"/>
<keyword evidence="2" id="KW-0472">Membrane</keyword>
<dbReference type="SUPFAM" id="SSF52833">
    <property type="entry name" value="Thioredoxin-like"/>
    <property type="match status" value="1"/>
</dbReference>
<protein>
    <submittedName>
        <fullName evidence="4">Thioredoxin domain-containing protein</fullName>
    </submittedName>
</protein>
<keyword evidence="2" id="KW-0812">Transmembrane</keyword>
<evidence type="ECO:0000313" key="5">
    <source>
        <dbReference type="Proteomes" id="UP000191901"/>
    </source>
</evidence>
<evidence type="ECO:0000313" key="4">
    <source>
        <dbReference type="EMBL" id="ASC72288.1"/>
    </source>
</evidence>
<sequence length="196" mass="20951">MSEKLPGSSDIQGSAFGQRLRNFLIVLTAVVLAVAIFVGVRGPSPSGSLTALAETATPLETALANQQPTLIEFYANWCTSCQAMASDMADLRQTYADRVNFVMLNVDNSKWLPEMLQYRVDGIPHFVYLDEVGEPVAMAIGEQPASVIADNLTALAAHQPLPHQQGFGRTSELGESPAPKASAGEDPRSHGAQVVQ</sequence>
<dbReference type="InterPro" id="IPR017937">
    <property type="entry name" value="Thioredoxin_CS"/>
</dbReference>
<dbReference type="InterPro" id="IPR044241">
    <property type="entry name" value="TxlA/HCF164"/>
</dbReference>
<dbReference type="PANTHER" id="PTHR47353">
    <property type="entry name" value="THIOREDOXIN-LIKE PROTEIN HCF164, CHLOROPLASTIC"/>
    <property type="match status" value="1"/>
</dbReference>
<evidence type="ECO:0000259" key="3">
    <source>
        <dbReference type="PROSITE" id="PS51352"/>
    </source>
</evidence>